<dbReference type="RefSeq" id="WP_075411005.1">
    <property type="nucleotide sequence ID" value="NZ_MSKK01000009.1"/>
</dbReference>
<gene>
    <name evidence="2" type="ORF">BKH31_02970</name>
</gene>
<reference evidence="2 3" key="1">
    <citation type="submission" date="2016-12" db="EMBL/GenBank/DDBJ databases">
        <title>Genomic comparison of strains in the 'Actinomyces naeslundii' group.</title>
        <authorList>
            <person name="Mughal S.R."/>
            <person name="Do T."/>
            <person name="Gilbert S.C."/>
            <person name="Witherden E.A."/>
            <person name="Didelot X."/>
            <person name="Beighton D."/>
        </authorList>
    </citation>
    <scope>NUCLEOTIDE SEQUENCE [LARGE SCALE GENOMIC DNA]</scope>
    <source>
        <strain evidence="2 3">R21091</strain>
    </source>
</reference>
<feature type="compositionally biased region" description="Pro residues" evidence="1">
    <location>
        <begin position="26"/>
        <end position="36"/>
    </location>
</feature>
<dbReference type="EMBL" id="MSKK01000009">
    <property type="protein sequence ID" value="OLO48002.1"/>
    <property type="molecule type" value="Genomic_DNA"/>
</dbReference>
<evidence type="ECO:0000256" key="1">
    <source>
        <dbReference type="SAM" id="MobiDB-lite"/>
    </source>
</evidence>
<organism evidence="2 3">
    <name type="scientific">Actinomyces oris</name>
    <dbReference type="NCBI Taxonomy" id="544580"/>
    <lineage>
        <taxon>Bacteria</taxon>
        <taxon>Bacillati</taxon>
        <taxon>Actinomycetota</taxon>
        <taxon>Actinomycetes</taxon>
        <taxon>Actinomycetales</taxon>
        <taxon>Actinomycetaceae</taxon>
        <taxon>Actinomyces</taxon>
    </lineage>
</organism>
<sequence>MSGNESRTDVGEEMPATADSAHRPAPRPPVPAPPPADVALTAAQGLLDHTDEIAQIAQMPLEERAAALAAIHEDLAAVLHKAEG</sequence>
<evidence type="ECO:0000313" key="3">
    <source>
        <dbReference type="Proteomes" id="UP000186471"/>
    </source>
</evidence>
<feature type="compositionally biased region" description="Basic and acidic residues" evidence="1">
    <location>
        <begin position="1"/>
        <end position="10"/>
    </location>
</feature>
<protein>
    <submittedName>
        <fullName evidence="2">Uncharacterized protein</fullName>
    </submittedName>
</protein>
<comment type="caution">
    <text evidence="2">The sequence shown here is derived from an EMBL/GenBank/DDBJ whole genome shotgun (WGS) entry which is preliminary data.</text>
</comment>
<name>A0A1Q8VIS8_9ACTO</name>
<evidence type="ECO:0000313" key="2">
    <source>
        <dbReference type="EMBL" id="OLO48002.1"/>
    </source>
</evidence>
<proteinExistence type="predicted"/>
<dbReference type="AlphaFoldDB" id="A0A1Q8VIS8"/>
<dbReference type="Proteomes" id="UP000186471">
    <property type="component" value="Unassembled WGS sequence"/>
</dbReference>
<accession>A0A1Q8VIS8</accession>
<feature type="region of interest" description="Disordered" evidence="1">
    <location>
        <begin position="1"/>
        <end position="37"/>
    </location>
</feature>